<proteinExistence type="predicted"/>
<sequence>MWRPMRLRSGNWVHKNLNTYWVERELVSLQDLKDDAIAVLEANSRQEKELGHSLPPLEKMKLLLRTVDPEHISVTVRSIWAGCMGMVMALKYKFARTVALAHSIGDHFRPLAAKALAPSALAITPPEYRQWIEPTINLTCKVVATGLAWKLQRVISAVQSGVAGGMLASRSGWTYVLPFLQSRNWMTNLVLEDSLADEFVGWGLAAAGIYFQIYQGGTPPSILLPVTLPMGLAESWLRWSVTWLGSE</sequence>
<accession>A0ABP0IH79</accession>
<reference evidence="1 2" key="1">
    <citation type="submission" date="2024-02" db="EMBL/GenBank/DDBJ databases">
        <authorList>
            <person name="Chen Y."/>
            <person name="Shah S."/>
            <person name="Dougan E. K."/>
            <person name="Thang M."/>
            <person name="Chan C."/>
        </authorList>
    </citation>
    <scope>NUCLEOTIDE SEQUENCE [LARGE SCALE GENOMIC DNA]</scope>
</reference>
<keyword evidence="2" id="KW-1185">Reference proteome</keyword>
<dbReference type="Proteomes" id="UP001642484">
    <property type="component" value="Unassembled WGS sequence"/>
</dbReference>
<organism evidence="1 2">
    <name type="scientific">Durusdinium trenchii</name>
    <dbReference type="NCBI Taxonomy" id="1381693"/>
    <lineage>
        <taxon>Eukaryota</taxon>
        <taxon>Sar</taxon>
        <taxon>Alveolata</taxon>
        <taxon>Dinophyceae</taxon>
        <taxon>Suessiales</taxon>
        <taxon>Symbiodiniaceae</taxon>
        <taxon>Durusdinium</taxon>
    </lineage>
</organism>
<name>A0ABP0IH79_9DINO</name>
<protein>
    <submittedName>
        <fullName evidence="1">Uncharacterized protein</fullName>
    </submittedName>
</protein>
<dbReference type="EMBL" id="CAXAMN010002903">
    <property type="protein sequence ID" value="CAK9001952.1"/>
    <property type="molecule type" value="Genomic_DNA"/>
</dbReference>
<gene>
    <name evidence="1" type="ORF">CCMP2556_LOCUS6671</name>
</gene>
<evidence type="ECO:0000313" key="1">
    <source>
        <dbReference type="EMBL" id="CAK9001952.1"/>
    </source>
</evidence>
<comment type="caution">
    <text evidence="1">The sequence shown here is derived from an EMBL/GenBank/DDBJ whole genome shotgun (WGS) entry which is preliminary data.</text>
</comment>
<evidence type="ECO:0000313" key="2">
    <source>
        <dbReference type="Proteomes" id="UP001642484"/>
    </source>
</evidence>